<proteinExistence type="predicted"/>
<evidence type="ECO:0000313" key="2">
    <source>
        <dbReference type="Proteomes" id="UP000010478"/>
    </source>
</evidence>
<dbReference type="Proteomes" id="UP000010478">
    <property type="component" value="Chromosome"/>
</dbReference>
<dbReference type="eggNOG" id="COG5480">
    <property type="taxonomic scope" value="Bacteria"/>
</dbReference>
<accession>K9VG97</accession>
<dbReference type="AlphaFoldDB" id="K9VG97"/>
<gene>
    <name evidence="1" type="ORF">Osc7112_1784</name>
</gene>
<dbReference type="HOGENOM" id="CLU_1738681_0_0_3"/>
<dbReference type="InterPro" id="IPR009380">
    <property type="entry name" value="DUF1036"/>
</dbReference>
<dbReference type="OrthoDB" id="514479at2"/>
<dbReference type="Pfam" id="PF06282">
    <property type="entry name" value="DUF1036"/>
    <property type="match status" value="1"/>
</dbReference>
<sequence length="150" mass="16238" precursor="true">MKLKILGSAAIATITGVFMSSLGLVFTAPARADFVVCNRAAKKAFVAVSWTDPQGQTWSRGWLQLQPGACGSALKTRVSNAEIGVYAETLSGGIVAGNTRRCVIWVQVEPSWNIREAGNPTRCQGKGREMKAFEMIRTGSSPDYTYEVFD</sequence>
<keyword evidence="2" id="KW-1185">Reference proteome</keyword>
<evidence type="ECO:0000313" key="1">
    <source>
        <dbReference type="EMBL" id="AFZ06275.1"/>
    </source>
</evidence>
<evidence type="ECO:0008006" key="3">
    <source>
        <dbReference type="Google" id="ProtNLM"/>
    </source>
</evidence>
<name>K9VG97_9CYAN</name>
<dbReference type="EMBL" id="CP003614">
    <property type="protein sequence ID" value="AFZ06275.1"/>
    <property type="molecule type" value="Genomic_DNA"/>
</dbReference>
<reference evidence="1 2" key="1">
    <citation type="submission" date="2012-05" db="EMBL/GenBank/DDBJ databases">
        <title>Finished chromosome of genome of Oscillatoria sp. PCC 7112.</title>
        <authorList>
            <consortium name="US DOE Joint Genome Institute"/>
            <person name="Gugger M."/>
            <person name="Coursin T."/>
            <person name="Rippka R."/>
            <person name="Tandeau De Marsac N."/>
            <person name="Huntemann M."/>
            <person name="Wei C.-L."/>
            <person name="Han J."/>
            <person name="Detter J.C."/>
            <person name="Han C."/>
            <person name="Tapia R."/>
            <person name="Davenport K."/>
            <person name="Daligault H."/>
            <person name="Erkkila T."/>
            <person name="Gu W."/>
            <person name="Munk A.C.C."/>
            <person name="Teshima H."/>
            <person name="Xu Y."/>
            <person name="Chain P."/>
            <person name="Chen A."/>
            <person name="Krypides N."/>
            <person name="Mavromatis K."/>
            <person name="Markowitz V."/>
            <person name="Szeto E."/>
            <person name="Ivanova N."/>
            <person name="Mikhailova N."/>
            <person name="Ovchinnikova G."/>
            <person name="Pagani I."/>
            <person name="Pati A."/>
            <person name="Goodwin L."/>
            <person name="Peters L."/>
            <person name="Pitluck S."/>
            <person name="Woyke T."/>
            <person name="Kerfeld C."/>
        </authorList>
    </citation>
    <scope>NUCLEOTIDE SEQUENCE [LARGE SCALE GENOMIC DNA]</scope>
    <source>
        <strain evidence="1 2">PCC 7112</strain>
    </source>
</reference>
<protein>
    <recommendedName>
        <fullName evidence="3">DUF1036 domain-containing protein</fullName>
    </recommendedName>
</protein>
<dbReference type="KEGG" id="oni:Osc7112_1784"/>
<dbReference type="STRING" id="179408.Osc7112_1784"/>
<organism evidence="1 2">
    <name type="scientific">Phormidium nigroviride PCC 7112</name>
    <dbReference type="NCBI Taxonomy" id="179408"/>
    <lineage>
        <taxon>Bacteria</taxon>
        <taxon>Bacillati</taxon>
        <taxon>Cyanobacteriota</taxon>
        <taxon>Cyanophyceae</taxon>
        <taxon>Oscillatoriophycideae</taxon>
        <taxon>Oscillatoriales</taxon>
        <taxon>Oscillatoriaceae</taxon>
        <taxon>Phormidium</taxon>
    </lineage>
</organism>